<name>A0A163J7Q9_ABSGL</name>
<accession>A0A163J7Q9</accession>
<gene>
    <name evidence="1" type="primary">ABSGL_03159.1 scaffold 4267</name>
</gene>
<keyword evidence="2" id="KW-1185">Reference proteome</keyword>
<sequence>MLTLTYGAPLISLQTQGNTPTQRLVLVKKDKTNPASALKKGILAETKILASRKEVFHQLTQQPPLAVQKRSTHEAVLQVITNDVMF</sequence>
<reference evidence="1" key="1">
    <citation type="submission" date="2016-04" db="EMBL/GenBank/DDBJ databases">
        <authorList>
            <person name="Evans L.H."/>
            <person name="Alamgir A."/>
            <person name="Owens N."/>
            <person name="Weber N.D."/>
            <person name="Virtaneva K."/>
            <person name="Barbian K."/>
            <person name="Babar A."/>
            <person name="Rosenke K."/>
        </authorList>
    </citation>
    <scope>NUCLEOTIDE SEQUENCE [LARGE SCALE GENOMIC DNA]</scope>
    <source>
        <strain evidence="1">CBS 101.48</strain>
    </source>
</reference>
<evidence type="ECO:0000313" key="2">
    <source>
        <dbReference type="Proteomes" id="UP000078561"/>
    </source>
</evidence>
<protein>
    <submittedName>
        <fullName evidence="1">Uncharacterized protein</fullName>
    </submittedName>
</protein>
<dbReference type="InParanoid" id="A0A163J7Q9"/>
<evidence type="ECO:0000313" key="1">
    <source>
        <dbReference type="EMBL" id="SAL97652.1"/>
    </source>
</evidence>
<proteinExistence type="predicted"/>
<dbReference type="EMBL" id="LT551899">
    <property type="protein sequence ID" value="SAL97652.1"/>
    <property type="molecule type" value="Genomic_DNA"/>
</dbReference>
<dbReference type="Proteomes" id="UP000078561">
    <property type="component" value="Unassembled WGS sequence"/>
</dbReference>
<dbReference type="AlphaFoldDB" id="A0A163J7Q9"/>
<organism evidence="1">
    <name type="scientific">Absidia glauca</name>
    <name type="common">Pin mould</name>
    <dbReference type="NCBI Taxonomy" id="4829"/>
    <lineage>
        <taxon>Eukaryota</taxon>
        <taxon>Fungi</taxon>
        <taxon>Fungi incertae sedis</taxon>
        <taxon>Mucoromycota</taxon>
        <taxon>Mucoromycotina</taxon>
        <taxon>Mucoromycetes</taxon>
        <taxon>Mucorales</taxon>
        <taxon>Cunninghamellaceae</taxon>
        <taxon>Absidia</taxon>
    </lineage>
</organism>